<dbReference type="InterPro" id="IPR014710">
    <property type="entry name" value="RmlC-like_jellyroll"/>
</dbReference>
<dbReference type="PANTHER" id="PTHR43280:SF28">
    <property type="entry name" value="HTH-TYPE TRANSCRIPTIONAL ACTIVATOR RHAS"/>
    <property type="match status" value="1"/>
</dbReference>
<gene>
    <name evidence="5" type="ORF">H9660_06265</name>
</gene>
<keyword evidence="6" id="KW-1185">Reference proteome</keyword>
<dbReference type="InterPro" id="IPR020449">
    <property type="entry name" value="Tscrpt_reg_AraC-type_HTH"/>
</dbReference>
<comment type="caution">
    <text evidence="5">The sequence shown here is derived from an EMBL/GenBank/DDBJ whole genome shotgun (WGS) entry which is preliminary data.</text>
</comment>
<dbReference type="Pfam" id="PF12833">
    <property type="entry name" value="HTH_18"/>
    <property type="match status" value="1"/>
</dbReference>
<keyword evidence="1" id="KW-0805">Transcription regulation</keyword>
<dbReference type="SUPFAM" id="SSF46689">
    <property type="entry name" value="Homeodomain-like"/>
    <property type="match status" value="2"/>
</dbReference>
<dbReference type="SUPFAM" id="SSF51215">
    <property type="entry name" value="Regulatory protein AraC"/>
    <property type="match status" value="1"/>
</dbReference>
<dbReference type="InterPro" id="IPR037923">
    <property type="entry name" value="HTH-like"/>
</dbReference>
<organism evidence="5 6">
    <name type="scientific">Clostridium gallinarum</name>
    <dbReference type="NCBI Taxonomy" id="2762246"/>
    <lineage>
        <taxon>Bacteria</taxon>
        <taxon>Bacillati</taxon>
        <taxon>Bacillota</taxon>
        <taxon>Clostridia</taxon>
        <taxon>Eubacteriales</taxon>
        <taxon>Clostridiaceae</taxon>
        <taxon>Clostridium</taxon>
    </lineage>
</organism>
<keyword evidence="2" id="KW-0238">DNA-binding</keyword>
<evidence type="ECO:0000256" key="1">
    <source>
        <dbReference type="ARBA" id="ARBA00023015"/>
    </source>
</evidence>
<evidence type="ECO:0000256" key="2">
    <source>
        <dbReference type="ARBA" id="ARBA00023125"/>
    </source>
</evidence>
<proteinExistence type="predicted"/>
<dbReference type="InterPro" id="IPR018060">
    <property type="entry name" value="HTH_AraC"/>
</dbReference>
<dbReference type="PROSITE" id="PS00041">
    <property type="entry name" value="HTH_ARAC_FAMILY_1"/>
    <property type="match status" value="1"/>
</dbReference>
<dbReference type="Gene3D" id="2.60.120.10">
    <property type="entry name" value="Jelly Rolls"/>
    <property type="match status" value="1"/>
</dbReference>
<protein>
    <submittedName>
        <fullName evidence="5">AraC family transcriptional regulator</fullName>
    </submittedName>
</protein>
<dbReference type="InterPro" id="IPR003313">
    <property type="entry name" value="AraC-bd"/>
</dbReference>
<evidence type="ECO:0000259" key="4">
    <source>
        <dbReference type="PROSITE" id="PS01124"/>
    </source>
</evidence>
<evidence type="ECO:0000313" key="6">
    <source>
        <dbReference type="Proteomes" id="UP000640335"/>
    </source>
</evidence>
<dbReference type="Pfam" id="PF02311">
    <property type="entry name" value="AraC_binding"/>
    <property type="match status" value="1"/>
</dbReference>
<dbReference type="PROSITE" id="PS01124">
    <property type="entry name" value="HTH_ARAC_FAMILY_2"/>
    <property type="match status" value="1"/>
</dbReference>
<dbReference type="Gene3D" id="1.10.10.60">
    <property type="entry name" value="Homeodomain-like"/>
    <property type="match status" value="2"/>
</dbReference>
<dbReference type="Proteomes" id="UP000640335">
    <property type="component" value="Unassembled WGS sequence"/>
</dbReference>
<dbReference type="EMBL" id="JACSQZ010000016">
    <property type="protein sequence ID" value="MBD7914745.1"/>
    <property type="molecule type" value="Genomic_DNA"/>
</dbReference>
<evidence type="ECO:0000256" key="3">
    <source>
        <dbReference type="ARBA" id="ARBA00023163"/>
    </source>
</evidence>
<dbReference type="PANTHER" id="PTHR43280">
    <property type="entry name" value="ARAC-FAMILY TRANSCRIPTIONAL REGULATOR"/>
    <property type="match status" value="1"/>
</dbReference>
<dbReference type="RefSeq" id="WP_191749511.1">
    <property type="nucleotide sequence ID" value="NZ_JACSQZ010000016.1"/>
</dbReference>
<sequence length="274" mass="32033">MNFQTNINQNKSESENLPLKLIAFGIEYNQEPINRPKGIQCHQWIQCVKGSGEFIVSNQKFLITEGCGMFIMANTPHSYKAIDEEWKVNYVCFDGTACNEILDSLQLKETSVFKVVQYRLIEKSIYKLYDIYNTDNTYIYSQYSCALYELLINISRNICRIFSSESISKNIGIELVIQYLEENYMKPITLEEISQETNFSKEYLCALFKKHMEKTIITYLQIIRIANARIFLLRYPHKTVSEIGNLCGFDNTSYFCKTFKKLEGVTPQVFREKK</sequence>
<evidence type="ECO:0000313" key="5">
    <source>
        <dbReference type="EMBL" id="MBD7914745.1"/>
    </source>
</evidence>
<dbReference type="InterPro" id="IPR009057">
    <property type="entry name" value="Homeodomain-like_sf"/>
</dbReference>
<dbReference type="PRINTS" id="PR00032">
    <property type="entry name" value="HTHARAC"/>
</dbReference>
<feature type="domain" description="HTH araC/xylS-type" evidence="4">
    <location>
        <begin position="174"/>
        <end position="273"/>
    </location>
</feature>
<accession>A0ABR8Q2W5</accession>
<dbReference type="InterPro" id="IPR018062">
    <property type="entry name" value="HTH_AraC-typ_CS"/>
</dbReference>
<keyword evidence="3" id="KW-0804">Transcription</keyword>
<reference evidence="5 6" key="1">
    <citation type="submission" date="2020-08" db="EMBL/GenBank/DDBJ databases">
        <title>A Genomic Blueprint of the Chicken Gut Microbiome.</title>
        <authorList>
            <person name="Gilroy R."/>
            <person name="Ravi A."/>
            <person name="Getino M."/>
            <person name="Pursley I."/>
            <person name="Horton D.L."/>
            <person name="Alikhan N.-F."/>
            <person name="Baker D."/>
            <person name="Gharbi K."/>
            <person name="Hall N."/>
            <person name="Watson M."/>
            <person name="Adriaenssens E.M."/>
            <person name="Foster-Nyarko E."/>
            <person name="Jarju S."/>
            <person name="Secka A."/>
            <person name="Antonio M."/>
            <person name="Oren A."/>
            <person name="Chaudhuri R."/>
            <person name="La Ragione R.M."/>
            <person name="Hildebrand F."/>
            <person name="Pallen M.J."/>
        </authorList>
    </citation>
    <scope>NUCLEOTIDE SEQUENCE [LARGE SCALE GENOMIC DNA]</scope>
    <source>
        <strain evidence="5 6">Sa3CUN1</strain>
    </source>
</reference>
<name>A0ABR8Q2W5_9CLOT</name>
<dbReference type="SMART" id="SM00342">
    <property type="entry name" value="HTH_ARAC"/>
    <property type="match status" value="1"/>
</dbReference>